<evidence type="ECO:0000256" key="1">
    <source>
        <dbReference type="ARBA" id="ARBA00005254"/>
    </source>
</evidence>
<organism evidence="3 4">
    <name type="scientific">Actinomadura rugatobispora</name>
    <dbReference type="NCBI Taxonomy" id="1994"/>
    <lineage>
        <taxon>Bacteria</taxon>
        <taxon>Bacillati</taxon>
        <taxon>Actinomycetota</taxon>
        <taxon>Actinomycetes</taxon>
        <taxon>Streptosporangiales</taxon>
        <taxon>Thermomonosporaceae</taxon>
        <taxon>Actinomadura</taxon>
    </lineage>
</organism>
<dbReference type="InterPro" id="IPR029045">
    <property type="entry name" value="ClpP/crotonase-like_dom_sf"/>
</dbReference>
<comment type="similarity">
    <text evidence="1">Belongs to the enoyl-CoA hydratase/isomerase family.</text>
</comment>
<comment type="caution">
    <text evidence="3">The sequence shown here is derived from an EMBL/GenBank/DDBJ whole genome shotgun (WGS) entry which is preliminary data.</text>
</comment>
<keyword evidence="4" id="KW-1185">Reference proteome</keyword>
<keyword evidence="2" id="KW-0456">Lyase</keyword>
<dbReference type="Gene3D" id="3.90.226.10">
    <property type="entry name" value="2-enoyl-CoA Hydratase, Chain A, domain 1"/>
    <property type="match status" value="1"/>
</dbReference>
<name>A0ABW0ZVC7_9ACTN</name>
<evidence type="ECO:0000256" key="2">
    <source>
        <dbReference type="ARBA" id="ARBA00023239"/>
    </source>
</evidence>
<dbReference type="CDD" id="cd06558">
    <property type="entry name" value="crotonase-like"/>
    <property type="match status" value="1"/>
</dbReference>
<gene>
    <name evidence="3" type="ORF">ACFPZN_08765</name>
</gene>
<evidence type="ECO:0000313" key="4">
    <source>
        <dbReference type="Proteomes" id="UP001596074"/>
    </source>
</evidence>
<dbReference type="PANTHER" id="PTHR11941">
    <property type="entry name" value="ENOYL-COA HYDRATASE-RELATED"/>
    <property type="match status" value="1"/>
</dbReference>
<dbReference type="PANTHER" id="PTHR11941:SF133">
    <property type="entry name" value="1,2-EPOXYPHENYLACETYL-COA ISOMERASE"/>
    <property type="match status" value="1"/>
</dbReference>
<dbReference type="InterPro" id="IPR014748">
    <property type="entry name" value="Enoyl-CoA_hydra_C"/>
</dbReference>
<sequence length="280" mass="29329">MPAQSETPPGPELLWEVGEEGVARMTLNRPRAGNSITPGQRQQIIARLAEASADPRVRAIVLTGEGDRHFCTGADLGAPAADAPPPPEDMPDNPAGSVTRAIAGGAQRMISAVLDCEKPVIAAVNGTAAGIGCHLAYACDLVLAADNAKFIEVFARRGLVVDGAGAYLLTRLVGPQRAKELVFFGDDLPAADAERLGLVNRVVPADELAKTAADWAARLAAGPTVALGLGKRLINRALDGDRAASLAEEAMAAEINMTSEDGQEGLRAFLERRAPRFRGW</sequence>
<evidence type="ECO:0000313" key="3">
    <source>
        <dbReference type="EMBL" id="MFC5745694.1"/>
    </source>
</evidence>
<accession>A0ABW0ZVC7</accession>
<proteinExistence type="inferred from homology"/>
<dbReference type="SUPFAM" id="SSF52096">
    <property type="entry name" value="ClpP/crotonase"/>
    <property type="match status" value="1"/>
</dbReference>
<dbReference type="RefSeq" id="WP_378281317.1">
    <property type="nucleotide sequence ID" value="NZ_JBHSON010000009.1"/>
</dbReference>
<reference evidence="4" key="1">
    <citation type="journal article" date="2019" name="Int. J. Syst. Evol. Microbiol.">
        <title>The Global Catalogue of Microorganisms (GCM) 10K type strain sequencing project: providing services to taxonomists for standard genome sequencing and annotation.</title>
        <authorList>
            <consortium name="The Broad Institute Genomics Platform"/>
            <consortium name="The Broad Institute Genome Sequencing Center for Infectious Disease"/>
            <person name="Wu L."/>
            <person name="Ma J."/>
        </authorList>
    </citation>
    <scope>NUCLEOTIDE SEQUENCE [LARGE SCALE GENOMIC DNA]</scope>
    <source>
        <strain evidence="4">KCTC 42087</strain>
    </source>
</reference>
<protein>
    <submittedName>
        <fullName evidence="3">Enoyl-CoA hydratase/isomerase family protein</fullName>
    </submittedName>
</protein>
<dbReference type="Gene3D" id="1.10.12.10">
    <property type="entry name" value="Lyase 2-enoyl-coa Hydratase, Chain A, domain 2"/>
    <property type="match status" value="1"/>
</dbReference>
<dbReference type="Pfam" id="PF00378">
    <property type="entry name" value="ECH_1"/>
    <property type="match status" value="1"/>
</dbReference>
<dbReference type="Proteomes" id="UP001596074">
    <property type="component" value="Unassembled WGS sequence"/>
</dbReference>
<dbReference type="InterPro" id="IPR001753">
    <property type="entry name" value="Enoyl-CoA_hydra/iso"/>
</dbReference>
<dbReference type="EMBL" id="JBHSON010000009">
    <property type="protein sequence ID" value="MFC5745694.1"/>
    <property type="molecule type" value="Genomic_DNA"/>
</dbReference>